<name>A0A0A9F5K4_ARUDO</name>
<organism evidence="1">
    <name type="scientific">Arundo donax</name>
    <name type="common">Giant reed</name>
    <name type="synonym">Donax arundinaceus</name>
    <dbReference type="NCBI Taxonomy" id="35708"/>
    <lineage>
        <taxon>Eukaryota</taxon>
        <taxon>Viridiplantae</taxon>
        <taxon>Streptophyta</taxon>
        <taxon>Embryophyta</taxon>
        <taxon>Tracheophyta</taxon>
        <taxon>Spermatophyta</taxon>
        <taxon>Magnoliopsida</taxon>
        <taxon>Liliopsida</taxon>
        <taxon>Poales</taxon>
        <taxon>Poaceae</taxon>
        <taxon>PACMAD clade</taxon>
        <taxon>Arundinoideae</taxon>
        <taxon>Arundineae</taxon>
        <taxon>Arundo</taxon>
    </lineage>
</organism>
<accession>A0A0A9F5K4</accession>
<protein>
    <submittedName>
        <fullName evidence="1">Uncharacterized protein</fullName>
    </submittedName>
</protein>
<dbReference type="EMBL" id="GBRH01194348">
    <property type="protein sequence ID" value="JAE03548.1"/>
    <property type="molecule type" value="Transcribed_RNA"/>
</dbReference>
<proteinExistence type="predicted"/>
<reference evidence="1" key="2">
    <citation type="journal article" date="2015" name="Data Brief">
        <title>Shoot transcriptome of the giant reed, Arundo donax.</title>
        <authorList>
            <person name="Barrero R.A."/>
            <person name="Guerrero F.D."/>
            <person name="Moolhuijzen P."/>
            <person name="Goolsby J.A."/>
            <person name="Tidwell J."/>
            <person name="Bellgard S.E."/>
            <person name="Bellgard M.I."/>
        </authorList>
    </citation>
    <scope>NUCLEOTIDE SEQUENCE</scope>
    <source>
        <tissue evidence="1">Shoot tissue taken approximately 20 cm above the soil surface</tissue>
    </source>
</reference>
<sequence length="54" mass="5943">MDIVEECARGIDVGGAAQGPEHDIEDIKVAGGRRYFIEQLVGGERGEERVRTEQ</sequence>
<reference evidence="1" key="1">
    <citation type="submission" date="2014-09" db="EMBL/GenBank/DDBJ databases">
        <authorList>
            <person name="Magalhaes I.L.F."/>
            <person name="Oliveira U."/>
            <person name="Santos F.R."/>
            <person name="Vidigal T.H.D.A."/>
            <person name="Brescovit A.D."/>
            <person name="Santos A.J."/>
        </authorList>
    </citation>
    <scope>NUCLEOTIDE SEQUENCE</scope>
    <source>
        <tissue evidence="1">Shoot tissue taken approximately 20 cm above the soil surface</tissue>
    </source>
</reference>
<evidence type="ECO:0000313" key="1">
    <source>
        <dbReference type="EMBL" id="JAE03548.1"/>
    </source>
</evidence>
<dbReference type="AlphaFoldDB" id="A0A0A9F5K4"/>